<proteinExistence type="inferred from homology"/>
<dbReference type="Proteomes" id="UP000027997">
    <property type="component" value="Unassembled WGS sequence"/>
</dbReference>
<dbReference type="EMBL" id="JOJP01000001">
    <property type="protein sequence ID" value="KEI73025.1"/>
    <property type="molecule type" value="Genomic_DNA"/>
</dbReference>
<evidence type="ECO:0000313" key="4">
    <source>
        <dbReference type="EMBL" id="KEI73025.1"/>
    </source>
</evidence>
<dbReference type="InterPro" id="IPR002678">
    <property type="entry name" value="DUF34/NIF3"/>
</dbReference>
<feature type="binding site" evidence="3">
    <location>
        <position position="70"/>
    </location>
    <ligand>
        <name>a divalent metal cation</name>
        <dbReference type="ChEBI" id="CHEBI:60240"/>
        <label>1</label>
    </ligand>
</feature>
<comment type="caution">
    <text evidence="4">The sequence shown here is derived from an EMBL/GenBank/DDBJ whole genome shotgun (WGS) entry which is preliminary data.</text>
</comment>
<dbReference type="PANTHER" id="PTHR13799">
    <property type="entry name" value="NGG1 INTERACTING FACTOR 3"/>
    <property type="match status" value="1"/>
</dbReference>
<dbReference type="Pfam" id="PF01784">
    <property type="entry name" value="DUF34_NIF3"/>
    <property type="match status" value="1"/>
</dbReference>
<dbReference type="PANTHER" id="PTHR13799:SF14">
    <property type="entry name" value="GTP CYCLOHYDROLASE 1 TYPE 2 HOMOLOG"/>
    <property type="match status" value="1"/>
</dbReference>
<protein>
    <submittedName>
        <fullName evidence="4">Metal-binding protein</fullName>
    </submittedName>
</protein>
<sequence>MALTLKEMVALLDQELQPGLFKDYCPNGIQVDASDTSGASIKKIVTGVTACQALIDKAVELQADAILVHHGYFWRGEDAVITGIKRKRIETLLANNISLVAYHLPLDAHPVFGNNAELARLMGWDTVGGLEPSAKLPVGNWGTTGKKMSLEELSQDITGKLGREPLVISGGDHLVKTIAWCTGAAQSMIDKALSLGADAFVSGEISESTVHFARENGIHYISAGHHATERYGVQALARWLHEETGIEHEFVDIDSPV</sequence>
<feature type="binding site" evidence="3">
    <location>
        <position position="225"/>
    </location>
    <ligand>
        <name>a divalent metal cation</name>
        <dbReference type="ChEBI" id="CHEBI:60240"/>
        <label>1</label>
    </ligand>
</feature>
<dbReference type="AlphaFoldDB" id="A0A081KFU9"/>
<dbReference type="RefSeq" id="WP_020581739.1">
    <property type="nucleotide sequence ID" value="NZ_JOJP01000001.1"/>
</dbReference>
<keyword evidence="5" id="KW-1185">Reference proteome</keyword>
<comment type="similarity">
    <text evidence="1">Belongs to the GTP cyclohydrolase I type 2/NIF3 family.</text>
</comment>
<evidence type="ECO:0000256" key="1">
    <source>
        <dbReference type="ARBA" id="ARBA00006964"/>
    </source>
</evidence>
<evidence type="ECO:0000256" key="2">
    <source>
        <dbReference type="ARBA" id="ARBA00022723"/>
    </source>
</evidence>
<evidence type="ECO:0000313" key="5">
    <source>
        <dbReference type="Proteomes" id="UP000027997"/>
    </source>
</evidence>
<feature type="binding site" evidence="3">
    <location>
        <position position="107"/>
    </location>
    <ligand>
        <name>a divalent metal cation</name>
        <dbReference type="ChEBI" id="CHEBI:60240"/>
        <label>1</label>
    </ligand>
</feature>
<feature type="binding site" evidence="3">
    <location>
        <position position="69"/>
    </location>
    <ligand>
        <name>a divalent metal cation</name>
        <dbReference type="ChEBI" id="CHEBI:60240"/>
        <label>1</label>
    </ligand>
</feature>
<dbReference type="NCBIfam" id="TIGR00486">
    <property type="entry name" value="YbgI_SA1388"/>
    <property type="match status" value="1"/>
</dbReference>
<dbReference type="GO" id="GO:0046872">
    <property type="term" value="F:metal ion binding"/>
    <property type="evidence" value="ECO:0007669"/>
    <property type="project" value="UniProtKB-KW"/>
</dbReference>
<evidence type="ECO:0000256" key="3">
    <source>
        <dbReference type="PIRSR" id="PIRSR602678-1"/>
    </source>
</evidence>
<reference evidence="4 5" key="1">
    <citation type="submission" date="2014-06" db="EMBL/GenBank/DDBJ databases">
        <title>Whole Genome Sequences of Three Symbiotic Endozoicomonas Bacteria.</title>
        <authorList>
            <person name="Neave M.J."/>
            <person name="Apprill A."/>
            <person name="Voolstra C.R."/>
        </authorList>
    </citation>
    <scope>NUCLEOTIDE SEQUENCE [LARGE SCALE GENOMIC DNA]</scope>
    <source>
        <strain evidence="4 5">DSM 22380</strain>
    </source>
</reference>
<keyword evidence="2 3" id="KW-0479">Metal-binding</keyword>
<dbReference type="STRING" id="305900.GV64_21945"/>
<dbReference type="GO" id="GO:0005737">
    <property type="term" value="C:cytoplasm"/>
    <property type="evidence" value="ECO:0007669"/>
    <property type="project" value="TreeGrafter"/>
</dbReference>
<dbReference type="eggNOG" id="COG0327">
    <property type="taxonomic scope" value="Bacteria"/>
</dbReference>
<gene>
    <name evidence="4" type="ORF">GV64_21945</name>
</gene>
<dbReference type="Gene3D" id="3.40.1390.30">
    <property type="entry name" value="NIF3 (NGG1p interacting factor 3)-like"/>
    <property type="match status" value="2"/>
</dbReference>
<name>A0A081KFU9_9GAMM</name>
<organism evidence="4 5">
    <name type="scientific">Endozoicomonas elysicola</name>
    <dbReference type="NCBI Taxonomy" id="305900"/>
    <lineage>
        <taxon>Bacteria</taxon>
        <taxon>Pseudomonadati</taxon>
        <taxon>Pseudomonadota</taxon>
        <taxon>Gammaproteobacteria</taxon>
        <taxon>Oceanospirillales</taxon>
        <taxon>Endozoicomonadaceae</taxon>
        <taxon>Endozoicomonas</taxon>
    </lineage>
</organism>
<feature type="binding site" evidence="3">
    <location>
        <position position="229"/>
    </location>
    <ligand>
        <name>a divalent metal cation</name>
        <dbReference type="ChEBI" id="CHEBI:60240"/>
        <label>1</label>
    </ligand>
</feature>
<dbReference type="SUPFAM" id="SSF102705">
    <property type="entry name" value="NIF3 (NGG1p interacting factor 3)-like"/>
    <property type="match status" value="1"/>
</dbReference>
<dbReference type="InterPro" id="IPR036069">
    <property type="entry name" value="DUF34/NIF3_sf"/>
</dbReference>
<accession>A0A081KFU9</accession>